<reference evidence="2 3" key="1">
    <citation type="submission" date="2016-03" db="EMBL/GenBank/DDBJ databases">
        <title>Whole genome sequencing of Grifola frondosa 9006-11.</title>
        <authorList>
            <person name="Min B."/>
            <person name="Park H."/>
            <person name="Kim J.-G."/>
            <person name="Cho H."/>
            <person name="Oh Y.-L."/>
            <person name="Kong W.-S."/>
            <person name="Choi I.-G."/>
        </authorList>
    </citation>
    <scope>NUCLEOTIDE SEQUENCE [LARGE SCALE GENOMIC DNA]</scope>
    <source>
        <strain evidence="2 3">9006-11</strain>
    </source>
</reference>
<comment type="caution">
    <text evidence="2">The sequence shown here is derived from an EMBL/GenBank/DDBJ whole genome shotgun (WGS) entry which is preliminary data.</text>
</comment>
<dbReference type="OrthoDB" id="5599163at2759"/>
<accession>A0A1C7LRS5</accession>
<dbReference type="STRING" id="5627.A0A1C7LRS5"/>
<dbReference type="AlphaFoldDB" id="A0A1C7LRS5"/>
<feature type="region of interest" description="Disordered" evidence="1">
    <location>
        <begin position="37"/>
        <end position="57"/>
    </location>
</feature>
<evidence type="ECO:0000256" key="1">
    <source>
        <dbReference type="SAM" id="MobiDB-lite"/>
    </source>
</evidence>
<name>A0A1C7LRS5_GRIFR</name>
<proteinExistence type="predicted"/>
<dbReference type="Proteomes" id="UP000092993">
    <property type="component" value="Unassembled WGS sequence"/>
</dbReference>
<gene>
    <name evidence="2" type="ORF">A0H81_12564</name>
</gene>
<keyword evidence="3" id="KW-1185">Reference proteome</keyword>
<evidence type="ECO:0000313" key="2">
    <source>
        <dbReference type="EMBL" id="OBZ67402.1"/>
    </source>
</evidence>
<feature type="region of interest" description="Disordered" evidence="1">
    <location>
        <begin position="91"/>
        <end position="113"/>
    </location>
</feature>
<organism evidence="2 3">
    <name type="scientific">Grifola frondosa</name>
    <name type="common">Maitake</name>
    <name type="synonym">Polyporus frondosus</name>
    <dbReference type="NCBI Taxonomy" id="5627"/>
    <lineage>
        <taxon>Eukaryota</taxon>
        <taxon>Fungi</taxon>
        <taxon>Dikarya</taxon>
        <taxon>Basidiomycota</taxon>
        <taxon>Agaricomycotina</taxon>
        <taxon>Agaricomycetes</taxon>
        <taxon>Polyporales</taxon>
        <taxon>Grifolaceae</taxon>
        <taxon>Grifola</taxon>
    </lineage>
</organism>
<dbReference type="EMBL" id="LUGG01000024">
    <property type="protein sequence ID" value="OBZ67402.1"/>
    <property type="molecule type" value="Genomic_DNA"/>
</dbReference>
<sequence length="131" mass="14829">MIPSQRIQDTTGATISIQEIQNISRFAVPYPSRFRTLSHSSDNRTHFPPRQDSTSAFVTQKKKYKPVALKVRPVLATLPNRFRIVRNIQGDPLADMPPLDPNPPTFNHRPIYPSTSRRISQSTQYGISLAS</sequence>
<protein>
    <submittedName>
        <fullName evidence="2">Uncharacterized protein</fullName>
    </submittedName>
</protein>
<evidence type="ECO:0000313" key="3">
    <source>
        <dbReference type="Proteomes" id="UP000092993"/>
    </source>
</evidence>